<protein>
    <submittedName>
        <fullName evidence="1">Uncharacterized protein</fullName>
    </submittedName>
</protein>
<evidence type="ECO:0000313" key="2">
    <source>
        <dbReference type="Proteomes" id="UP001140234"/>
    </source>
</evidence>
<reference evidence="1" key="1">
    <citation type="submission" date="2022-07" db="EMBL/GenBank/DDBJ databases">
        <title>Phylogenomic reconstructions and comparative analyses of Kickxellomycotina fungi.</title>
        <authorList>
            <person name="Reynolds N.K."/>
            <person name="Stajich J.E."/>
            <person name="Barry K."/>
            <person name="Grigoriev I.V."/>
            <person name="Crous P."/>
            <person name="Smith M.E."/>
        </authorList>
    </citation>
    <scope>NUCLEOTIDE SEQUENCE</scope>
    <source>
        <strain evidence="1">CBS 109366</strain>
    </source>
</reference>
<name>A0ACC1K144_9FUNG</name>
<gene>
    <name evidence="1" type="ORF">IWQ57_002274</name>
</gene>
<dbReference type="Proteomes" id="UP001140234">
    <property type="component" value="Unassembled WGS sequence"/>
</dbReference>
<dbReference type="EMBL" id="JANBUJ010000560">
    <property type="protein sequence ID" value="KAJ2771308.1"/>
    <property type="molecule type" value="Genomic_DNA"/>
</dbReference>
<evidence type="ECO:0000313" key="1">
    <source>
        <dbReference type="EMBL" id="KAJ2771308.1"/>
    </source>
</evidence>
<keyword evidence="2" id="KW-1185">Reference proteome</keyword>
<comment type="caution">
    <text evidence="1">The sequence shown here is derived from an EMBL/GenBank/DDBJ whole genome shotgun (WGS) entry which is preliminary data.</text>
</comment>
<accession>A0ACC1K144</accession>
<sequence>MADSASCGRAIVGMYVHEALDNCIVCLSEWWRLHELMRQFPDWARISNRLLFATAVIDCAAGGGGGGPQGAQPASNIPLILGRGRAAWVQLLVIHSAEAPHGQSSESLYQGLERTVYLFTRPHHRPVHSPIVGAAMSVLVGRLVEAARVAMPNVTGIVVTRARLLGGVHPQTSSRHVIYCVAAGGEQRAHQPPVVVHGHSRYIVPMQRELPCLLPMRLSALLYLFKKPLPALILHQLALDIHHYERCWVRMPLGSTACVRRHVHFCSNWRFTDIAGNVRAFDWCQVIMSETLDMRRAMQ</sequence>
<proteinExistence type="predicted"/>
<organism evidence="1 2">
    <name type="scientific">Coemansia nantahalensis</name>
    <dbReference type="NCBI Taxonomy" id="2789366"/>
    <lineage>
        <taxon>Eukaryota</taxon>
        <taxon>Fungi</taxon>
        <taxon>Fungi incertae sedis</taxon>
        <taxon>Zoopagomycota</taxon>
        <taxon>Kickxellomycotina</taxon>
        <taxon>Kickxellomycetes</taxon>
        <taxon>Kickxellales</taxon>
        <taxon>Kickxellaceae</taxon>
        <taxon>Coemansia</taxon>
    </lineage>
</organism>